<dbReference type="SUPFAM" id="SSF47240">
    <property type="entry name" value="Ferritin-like"/>
    <property type="match status" value="1"/>
</dbReference>
<dbReference type="EMBL" id="CAFBOR010000163">
    <property type="protein sequence ID" value="CAB4994331.1"/>
    <property type="molecule type" value="Genomic_DNA"/>
</dbReference>
<proteinExistence type="predicted"/>
<gene>
    <name evidence="2" type="ORF">UFOPK3974_01120</name>
</gene>
<dbReference type="CDD" id="cd00657">
    <property type="entry name" value="Ferritin_like"/>
    <property type="match status" value="1"/>
</dbReference>
<dbReference type="Gene3D" id="1.10.620.20">
    <property type="entry name" value="Ribonucleotide Reductase, subunit A"/>
    <property type="match status" value="1"/>
</dbReference>
<dbReference type="InterPro" id="IPR012348">
    <property type="entry name" value="RNR-like"/>
</dbReference>
<name>A0A6J7NM82_9ZZZZ</name>
<evidence type="ECO:0000256" key="1">
    <source>
        <dbReference type="SAM" id="MobiDB-lite"/>
    </source>
</evidence>
<evidence type="ECO:0000313" key="2">
    <source>
        <dbReference type="EMBL" id="CAB4994331.1"/>
    </source>
</evidence>
<protein>
    <submittedName>
        <fullName evidence="2">Unannotated protein</fullName>
    </submittedName>
</protein>
<dbReference type="GO" id="GO:0016491">
    <property type="term" value="F:oxidoreductase activity"/>
    <property type="evidence" value="ECO:0007669"/>
    <property type="project" value="InterPro"/>
</dbReference>
<feature type="region of interest" description="Disordered" evidence="1">
    <location>
        <begin position="13"/>
        <end position="33"/>
    </location>
</feature>
<accession>A0A6J7NM82</accession>
<dbReference type="AlphaFoldDB" id="A0A6J7NM82"/>
<sequence length="403" mass="46162">MANLWISLTEERTLTTTSSQTSSDAGNEPIPERRFLGRDDVNDIESILRDDETDFGQISHATVTRGDAVFTWDYERTRPGLSKLYEKAKDSMWNGETDLDWSTDVDVEKVASEMSGAVEQFRRMMVSLDDSPVRLWGPKEWTEFEIEAFNWRMSQFLPGEQGALVCTAKIVVTTPWIDAKYYAAAQVMDEARHVEVFAKYLDTKLGGSYPVNANLQMLIDDVLGDPRWDITYMGMQIMIEGLALAAFGFMHQITEEPLLKKLLRYVMSDEARHVAFGVLSLQEYYQQLDGKEIRERQEFAFEAAIRMRDRLMMHAVWEKMGISKRAYTEMLFKVRAQGTNPFQAALFSKIVPNCKKLGLLDAGDGWLREKFTEIGVIQFEDFTDTGEEYELLDELARDRASAS</sequence>
<reference evidence="2" key="1">
    <citation type="submission" date="2020-05" db="EMBL/GenBank/DDBJ databases">
        <authorList>
            <person name="Chiriac C."/>
            <person name="Salcher M."/>
            <person name="Ghai R."/>
            <person name="Kavagutti S V."/>
        </authorList>
    </citation>
    <scope>NUCLEOTIDE SEQUENCE</scope>
</reference>
<feature type="compositionally biased region" description="Low complexity" evidence="1">
    <location>
        <begin position="14"/>
        <end position="23"/>
    </location>
</feature>
<dbReference type="InterPro" id="IPR009078">
    <property type="entry name" value="Ferritin-like_SF"/>
</dbReference>
<organism evidence="2">
    <name type="scientific">freshwater metagenome</name>
    <dbReference type="NCBI Taxonomy" id="449393"/>
    <lineage>
        <taxon>unclassified sequences</taxon>
        <taxon>metagenomes</taxon>
        <taxon>ecological metagenomes</taxon>
    </lineage>
</organism>